<protein>
    <recommendedName>
        <fullName evidence="3">Glycosyl transferase family 2</fullName>
    </recommendedName>
</protein>
<dbReference type="Proteomes" id="UP000540989">
    <property type="component" value="Unassembled WGS sequence"/>
</dbReference>
<comment type="caution">
    <text evidence="1">The sequence shown here is derived from an EMBL/GenBank/DDBJ whole genome shotgun (WGS) entry which is preliminary data.</text>
</comment>
<sequence length="296" mass="33558">MMDLKPGELFHRLWLKLASEDMRRSRFLLARLQNRNAASHEPVCAAGGPVVSLTTYGKRVDTVYLTLESISLGLLRPSRLILWLDEIDRLENLPATLRRLQARGLEVRQTPNYGPHKKYYPYLESSTLLDAPLATADDDVVYPHGWLKGLADSYGEFPSLVSCYRAHVVRFEGDKFAPYVTWNRCRSTEPSFLHFATGVSGTIYPPELQERIKAAGRGFEDLCPRADDVWLHQQALRGGFRIKQLKAWEQSFPELPGTQDIGLVVENVHGSQNDLQIEKTYSPDDIGFLMAQTQPD</sequence>
<dbReference type="RefSeq" id="WP_184215691.1">
    <property type="nucleotide sequence ID" value="NZ_JACHIP010000002.1"/>
</dbReference>
<accession>A0A7W7ZC93</accession>
<dbReference type="EMBL" id="JACHIP010000002">
    <property type="protein sequence ID" value="MBB5057157.1"/>
    <property type="molecule type" value="Genomic_DNA"/>
</dbReference>
<proteinExistence type="predicted"/>
<evidence type="ECO:0000313" key="2">
    <source>
        <dbReference type="Proteomes" id="UP000540989"/>
    </source>
</evidence>
<evidence type="ECO:0000313" key="1">
    <source>
        <dbReference type="EMBL" id="MBB5057157.1"/>
    </source>
</evidence>
<dbReference type="InterPro" id="IPR029044">
    <property type="entry name" value="Nucleotide-diphossugar_trans"/>
</dbReference>
<keyword evidence="2" id="KW-1185">Reference proteome</keyword>
<dbReference type="AlphaFoldDB" id="A0A7W7ZC93"/>
<name>A0A7W7ZC93_9BACT</name>
<evidence type="ECO:0008006" key="3">
    <source>
        <dbReference type="Google" id="ProtNLM"/>
    </source>
</evidence>
<reference evidence="1 2" key="1">
    <citation type="submission" date="2020-08" db="EMBL/GenBank/DDBJ databases">
        <title>Genomic Encyclopedia of Type Strains, Phase IV (KMG-V): Genome sequencing to study the core and pangenomes of soil and plant-associated prokaryotes.</title>
        <authorList>
            <person name="Whitman W."/>
        </authorList>
    </citation>
    <scope>NUCLEOTIDE SEQUENCE [LARGE SCALE GENOMIC DNA]</scope>
    <source>
        <strain evidence="1 2">M8UP14</strain>
    </source>
</reference>
<gene>
    <name evidence="1" type="ORF">HDF16_001842</name>
</gene>
<organism evidence="1 2">
    <name type="scientific">Granulicella aggregans</name>
    <dbReference type="NCBI Taxonomy" id="474949"/>
    <lineage>
        <taxon>Bacteria</taxon>
        <taxon>Pseudomonadati</taxon>
        <taxon>Acidobacteriota</taxon>
        <taxon>Terriglobia</taxon>
        <taxon>Terriglobales</taxon>
        <taxon>Acidobacteriaceae</taxon>
        <taxon>Granulicella</taxon>
    </lineage>
</organism>
<dbReference type="SUPFAM" id="SSF53448">
    <property type="entry name" value="Nucleotide-diphospho-sugar transferases"/>
    <property type="match status" value="1"/>
</dbReference>